<dbReference type="InterPro" id="IPR027417">
    <property type="entry name" value="P-loop_NTPase"/>
</dbReference>
<dbReference type="PANTHER" id="PTHR33295">
    <property type="entry name" value="ATPASE"/>
    <property type="match status" value="1"/>
</dbReference>
<dbReference type="Proteomes" id="UP000452141">
    <property type="component" value="Unassembled WGS sequence"/>
</dbReference>
<dbReference type="InterPro" id="IPR003593">
    <property type="entry name" value="AAA+_ATPase"/>
</dbReference>
<name>A0A844FMD5_9LACO</name>
<organism evidence="2 3">
    <name type="scientific">Lactobacillus equicursoris</name>
    <dbReference type="NCBI Taxonomy" id="420645"/>
    <lineage>
        <taxon>Bacteria</taxon>
        <taxon>Bacillati</taxon>
        <taxon>Bacillota</taxon>
        <taxon>Bacilli</taxon>
        <taxon>Lactobacillales</taxon>
        <taxon>Lactobacillaceae</taxon>
        <taxon>Lactobacillus</taxon>
    </lineage>
</organism>
<sequence>MDTNTLQELIVNQQEIIKNIQIVPREYAFVKNVNYVLVGMRRAGKSTLLYKLAQDLVKEGADWSQIIYLNFEDERLIDFTVKDFQQIVLVAHQLTDKTPYYFFDEIQNIDGWEHFARRMADQKEHVYITGSNSQMLGQEFILRLGGRYMAKYVSPFNFSEYLTALKISHEKRDLLTAKVRGKVNAAQERYLAYGGLPETIHNPDARNFLTTVYQNTYLGDIIIRHQVRNPQALRLLLSKVAETVMREVSYSSLYKAVKATGAAISRNTVQDYLDFAEESYLLFKVKNFVYKFADRESKPRFYFLDNGILNLLLFDKKSALLENAVAVALHNYYQDNLYTFKSDKNKIDLDFYLPTAKTAVQVAVRLDDYSREREVGALVKFAKNSREPQRLVIVTEYQKETIEQDGQTIEVLPLADFLLEVAGLGEANYVPDVFG</sequence>
<dbReference type="RefSeq" id="WP_154486739.1">
    <property type="nucleotide sequence ID" value="NZ_VUMW01000009.1"/>
</dbReference>
<evidence type="ECO:0000313" key="2">
    <source>
        <dbReference type="EMBL" id="MST79741.1"/>
    </source>
</evidence>
<dbReference type="Pfam" id="PF13635">
    <property type="entry name" value="DUF4143"/>
    <property type="match status" value="1"/>
</dbReference>
<dbReference type="Gene3D" id="3.40.50.300">
    <property type="entry name" value="P-loop containing nucleotide triphosphate hydrolases"/>
    <property type="match status" value="1"/>
</dbReference>
<proteinExistence type="predicted"/>
<dbReference type="InterPro" id="IPR025420">
    <property type="entry name" value="DUF4143"/>
</dbReference>
<dbReference type="PANTHER" id="PTHR33295:SF8">
    <property type="entry name" value="AAA+ ATPASE DOMAIN-CONTAINING PROTEIN"/>
    <property type="match status" value="1"/>
</dbReference>
<keyword evidence="2" id="KW-0067">ATP-binding</keyword>
<accession>A0A844FMD5</accession>
<comment type="caution">
    <text evidence="2">The sequence shown here is derived from an EMBL/GenBank/DDBJ whole genome shotgun (WGS) entry which is preliminary data.</text>
</comment>
<dbReference type="InterPro" id="IPR041682">
    <property type="entry name" value="AAA_14"/>
</dbReference>
<feature type="domain" description="AAA+ ATPase" evidence="1">
    <location>
        <begin position="31"/>
        <end position="189"/>
    </location>
</feature>
<dbReference type="AlphaFoldDB" id="A0A844FMD5"/>
<dbReference type="SMART" id="SM00382">
    <property type="entry name" value="AAA"/>
    <property type="match status" value="1"/>
</dbReference>
<dbReference type="SUPFAM" id="SSF52540">
    <property type="entry name" value="P-loop containing nucleoside triphosphate hydrolases"/>
    <property type="match status" value="1"/>
</dbReference>
<protein>
    <submittedName>
        <fullName evidence="2">ATP-binding protein</fullName>
    </submittedName>
</protein>
<dbReference type="EMBL" id="VUMW01000009">
    <property type="protein sequence ID" value="MST79741.1"/>
    <property type="molecule type" value="Genomic_DNA"/>
</dbReference>
<keyword evidence="2" id="KW-0547">Nucleotide-binding</keyword>
<gene>
    <name evidence="2" type="ORF">FYJ61_04495</name>
</gene>
<evidence type="ECO:0000259" key="1">
    <source>
        <dbReference type="SMART" id="SM00382"/>
    </source>
</evidence>
<evidence type="ECO:0000313" key="3">
    <source>
        <dbReference type="Proteomes" id="UP000452141"/>
    </source>
</evidence>
<dbReference type="Pfam" id="PF13173">
    <property type="entry name" value="AAA_14"/>
    <property type="match status" value="1"/>
</dbReference>
<dbReference type="GO" id="GO:0005524">
    <property type="term" value="F:ATP binding"/>
    <property type="evidence" value="ECO:0007669"/>
    <property type="project" value="UniProtKB-KW"/>
</dbReference>
<reference evidence="2 3" key="1">
    <citation type="submission" date="2019-08" db="EMBL/GenBank/DDBJ databases">
        <title>In-depth cultivation of the pig gut microbiome towards novel bacterial diversity and tailored functional studies.</title>
        <authorList>
            <person name="Wylensek D."/>
            <person name="Hitch T.C.A."/>
            <person name="Clavel T."/>
        </authorList>
    </citation>
    <scope>NUCLEOTIDE SEQUENCE [LARGE SCALE GENOMIC DNA]</scope>
    <source>
        <strain evidence="2 3">WCA-470BD-2E</strain>
    </source>
</reference>